<protein>
    <submittedName>
        <fullName evidence="3">Enoyl-CoA hydratase/isomerase family protein</fullName>
    </submittedName>
</protein>
<dbReference type="PANTHER" id="PTHR42964:SF1">
    <property type="entry name" value="POLYKETIDE BIOSYNTHESIS ENOYL-COA HYDRATASE PKSH-RELATED"/>
    <property type="match status" value="1"/>
</dbReference>
<dbReference type="GO" id="GO:0016836">
    <property type="term" value="F:hydro-lyase activity"/>
    <property type="evidence" value="ECO:0007669"/>
    <property type="project" value="UniProtKB-ARBA"/>
</dbReference>
<dbReference type="PANTHER" id="PTHR42964">
    <property type="entry name" value="ENOYL-COA HYDRATASE"/>
    <property type="match status" value="1"/>
</dbReference>
<dbReference type="AlphaFoldDB" id="A0A832EBZ2"/>
<keyword evidence="2" id="KW-0456">Lyase</keyword>
<gene>
    <name evidence="3" type="ORF">ENS06_16215</name>
</gene>
<dbReference type="Gene3D" id="1.10.12.10">
    <property type="entry name" value="Lyase 2-enoyl-coa Hydratase, Chain A, domain 2"/>
    <property type="match status" value="1"/>
</dbReference>
<organism evidence="3">
    <name type="scientific">Desulfacinum infernum</name>
    <dbReference type="NCBI Taxonomy" id="35837"/>
    <lineage>
        <taxon>Bacteria</taxon>
        <taxon>Pseudomonadati</taxon>
        <taxon>Thermodesulfobacteriota</taxon>
        <taxon>Syntrophobacteria</taxon>
        <taxon>Syntrophobacterales</taxon>
        <taxon>Syntrophobacteraceae</taxon>
        <taxon>Desulfacinum</taxon>
    </lineage>
</organism>
<evidence type="ECO:0000256" key="1">
    <source>
        <dbReference type="ARBA" id="ARBA00005254"/>
    </source>
</evidence>
<sequence>MSYETLLVEVGENHVATVTLNRPNQLNTFTTPLADELTRALKALDADPTVRVIVIKGAGKHFCAGIDVSEMSGKTPMELRAWIERMETPLVTIGEMNKPVIAQVHGVAAANGAGLVAACDLAIAAETARIGLTAINVGLNCVGPVIPVSKSVGRKIALEMLLYGELLEAKEAQARGLINRVVPAEELEKAAQDWAAVLAQKSPIAVQIAKRGFYVAADMEYHKAFAYMNEVFARLCTTEDAKEGVAAFMEKRKPVWKER</sequence>
<proteinExistence type="inferred from homology"/>
<evidence type="ECO:0000313" key="3">
    <source>
        <dbReference type="EMBL" id="HFK98857.1"/>
    </source>
</evidence>
<accession>A0A832EBZ2</accession>
<dbReference type="Gene3D" id="3.90.226.10">
    <property type="entry name" value="2-enoyl-CoA Hydratase, Chain A, domain 1"/>
    <property type="match status" value="1"/>
</dbReference>
<dbReference type="GO" id="GO:0016853">
    <property type="term" value="F:isomerase activity"/>
    <property type="evidence" value="ECO:0007669"/>
    <property type="project" value="UniProtKB-KW"/>
</dbReference>
<dbReference type="SUPFAM" id="SSF52096">
    <property type="entry name" value="ClpP/crotonase"/>
    <property type="match status" value="1"/>
</dbReference>
<keyword evidence="3" id="KW-0413">Isomerase</keyword>
<dbReference type="Pfam" id="PF00378">
    <property type="entry name" value="ECH_1"/>
    <property type="match status" value="1"/>
</dbReference>
<evidence type="ECO:0000256" key="2">
    <source>
        <dbReference type="ARBA" id="ARBA00023239"/>
    </source>
</evidence>
<dbReference type="GO" id="GO:0008300">
    <property type="term" value="P:isoprenoid catabolic process"/>
    <property type="evidence" value="ECO:0007669"/>
    <property type="project" value="TreeGrafter"/>
</dbReference>
<reference evidence="3" key="1">
    <citation type="journal article" date="2020" name="mSystems">
        <title>Genome- and Community-Level Interaction Insights into Carbon Utilization and Element Cycling Functions of Hydrothermarchaeota in Hydrothermal Sediment.</title>
        <authorList>
            <person name="Zhou Z."/>
            <person name="Liu Y."/>
            <person name="Xu W."/>
            <person name="Pan J."/>
            <person name="Luo Z.H."/>
            <person name="Li M."/>
        </authorList>
    </citation>
    <scope>NUCLEOTIDE SEQUENCE [LARGE SCALE GENOMIC DNA]</scope>
    <source>
        <strain evidence="3">SpSt-456</strain>
    </source>
</reference>
<dbReference type="InterPro" id="IPR001753">
    <property type="entry name" value="Enoyl-CoA_hydra/iso"/>
</dbReference>
<dbReference type="EMBL" id="DSTK01000044">
    <property type="protein sequence ID" value="HFK98857.1"/>
    <property type="molecule type" value="Genomic_DNA"/>
</dbReference>
<comment type="similarity">
    <text evidence="1">Belongs to the enoyl-CoA hydratase/isomerase family.</text>
</comment>
<dbReference type="CDD" id="cd06558">
    <property type="entry name" value="crotonase-like"/>
    <property type="match status" value="1"/>
</dbReference>
<dbReference type="InterPro" id="IPR029045">
    <property type="entry name" value="ClpP/crotonase-like_dom_sf"/>
</dbReference>
<dbReference type="InterPro" id="IPR051683">
    <property type="entry name" value="Enoyl-CoA_Hydratase/Isomerase"/>
</dbReference>
<dbReference type="InterPro" id="IPR014748">
    <property type="entry name" value="Enoyl-CoA_hydra_C"/>
</dbReference>
<comment type="caution">
    <text evidence="3">The sequence shown here is derived from an EMBL/GenBank/DDBJ whole genome shotgun (WGS) entry which is preliminary data.</text>
</comment>
<name>A0A832EBZ2_9BACT</name>
<dbReference type="FunFam" id="1.10.12.10:FF:000001">
    <property type="entry name" value="Probable enoyl-CoA hydratase, mitochondrial"/>
    <property type="match status" value="1"/>
</dbReference>